<reference evidence="5" key="1">
    <citation type="journal article" date="2020" name="Stud. Mycol.">
        <title>101 Dothideomycetes genomes: a test case for predicting lifestyles and emergence of pathogens.</title>
        <authorList>
            <person name="Haridas S."/>
            <person name="Albert R."/>
            <person name="Binder M."/>
            <person name="Bloem J."/>
            <person name="Labutti K."/>
            <person name="Salamov A."/>
            <person name="Andreopoulos B."/>
            <person name="Baker S."/>
            <person name="Barry K."/>
            <person name="Bills G."/>
            <person name="Bluhm B."/>
            <person name="Cannon C."/>
            <person name="Castanera R."/>
            <person name="Culley D."/>
            <person name="Daum C."/>
            <person name="Ezra D."/>
            <person name="Gonzalez J."/>
            <person name="Henrissat B."/>
            <person name="Kuo A."/>
            <person name="Liang C."/>
            <person name="Lipzen A."/>
            <person name="Lutzoni F."/>
            <person name="Magnuson J."/>
            <person name="Mondo S."/>
            <person name="Nolan M."/>
            <person name="Ohm R."/>
            <person name="Pangilinan J."/>
            <person name="Park H.-J."/>
            <person name="Ramirez L."/>
            <person name="Alfaro M."/>
            <person name="Sun H."/>
            <person name="Tritt A."/>
            <person name="Yoshinaga Y."/>
            <person name="Zwiers L.-H."/>
            <person name="Turgeon B."/>
            <person name="Goodwin S."/>
            <person name="Spatafora J."/>
            <person name="Crous P."/>
            <person name="Grigoriev I."/>
        </authorList>
    </citation>
    <scope>NUCLEOTIDE SEQUENCE</scope>
    <source>
        <strain evidence="5">CBS 279.74</strain>
    </source>
</reference>
<gene>
    <name evidence="5" type="ORF">K504DRAFT_396796</name>
</gene>
<dbReference type="Proteomes" id="UP000799428">
    <property type="component" value="Unassembled WGS sequence"/>
</dbReference>
<dbReference type="SUPFAM" id="SSF51905">
    <property type="entry name" value="FAD/NAD(P)-binding domain"/>
    <property type="match status" value="1"/>
</dbReference>
<proteinExistence type="predicted"/>
<evidence type="ECO:0000256" key="3">
    <source>
        <dbReference type="ARBA" id="ARBA00023002"/>
    </source>
</evidence>
<dbReference type="GO" id="GO:0016491">
    <property type="term" value="F:oxidoreductase activity"/>
    <property type="evidence" value="ECO:0007669"/>
    <property type="project" value="UniProtKB-KW"/>
</dbReference>
<keyword evidence="3" id="KW-0560">Oxidoreductase</keyword>
<keyword evidence="2" id="KW-0274">FAD</keyword>
<accession>A0A6G1KSJ0</accession>
<dbReference type="InterPro" id="IPR036188">
    <property type="entry name" value="FAD/NAD-bd_sf"/>
</dbReference>
<dbReference type="InterPro" id="IPR050346">
    <property type="entry name" value="FMO-like"/>
</dbReference>
<keyword evidence="1" id="KW-0285">Flavoprotein</keyword>
<evidence type="ECO:0000313" key="6">
    <source>
        <dbReference type="Proteomes" id="UP000799428"/>
    </source>
</evidence>
<dbReference type="EMBL" id="MU005764">
    <property type="protein sequence ID" value="KAF2715452.1"/>
    <property type="molecule type" value="Genomic_DNA"/>
</dbReference>
<evidence type="ECO:0000259" key="4">
    <source>
        <dbReference type="Pfam" id="PF07992"/>
    </source>
</evidence>
<feature type="domain" description="FAD/NAD(P)-binding" evidence="4">
    <location>
        <begin position="4"/>
        <end position="200"/>
    </location>
</feature>
<protein>
    <submittedName>
        <fullName evidence="5">FAD/NAD(P)-binding domain-containing protein</fullName>
    </submittedName>
</protein>
<dbReference type="Gene3D" id="3.50.50.60">
    <property type="entry name" value="FAD/NAD(P)-binding domain"/>
    <property type="match status" value="1"/>
</dbReference>
<name>A0A6G1KSJ0_9PLEO</name>
<dbReference type="Pfam" id="PF07992">
    <property type="entry name" value="Pyr_redox_2"/>
    <property type="match status" value="1"/>
</dbReference>
<dbReference type="PANTHER" id="PTHR23023">
    <property type="entry name" value="DIMETHYLANILINE MONOOXYGENASE"/>
    <property type="match status" value="1"/>
</dbReference>
<sequence>MVPKVVIIGAGWAGLSAARTYTLVNPDADITILDDDTSVGGVWSASRLYPGLVADSPRGLFEYSDMSMLDEDTLDKKEMYGPLKGKETNHYLQRYAEKWDLVRRIRFQSKVIKAERHAQGDGLPTGWRITLASGDILDCDKLIVASGLYSEPSTPAIPDINSFVGFSVHSKLLGQHHHRLLNPNIKSITVIGGGKSAVETINLCLHLPNKPHIDWIIRGSDYGVPIIMNDPTSRFSLLALGTSRLFSSFSPSIYDTESWMYRWFHSGHNWLGTWLTTCFWKLLSLSIRRGTEYDKSEQGRMIKPKVQDLFQSLPHVCLIHNGNPVLDELHKGEQITVHVGELDHATSSGVVIIKRPSSFNAPEDKQKINADALVWCTGFKASTSFFSPSETVTLGLPMPLDAEPVANKNHWNDLLSVADTELLTVFPALRKFPLQAPKERTTNYRLYRQVLSPSSISANDHSIVFVGFVSNAQTAFASELTGLYGVAWLEGLLTQSDFPSQEDMDMDIARTHAWMARRYGAKGHSSPEVPIEIQTYFDVLVNDLGGKVHRKGGWGEYLGVYRAKDYSGLLEDVVERRKKMV</sequence>
<evidence type="ECO:0000256" key="2">
    <source>
        <dbReference type="ARBA" id="ARBA00022827"/>
    </source>
</evidence>
<organism evidence="5 6">
    <name type="scientific">Pleomassaria siparia CBS 279.74</name>
    <dbReference type="NCBI Taxonomy" id="1314801"/>
    <lineage>
        <taxon>Eukaryota</taxon>
        <taxon>Fungi</taxon>
        <taxon>Dikarya</taxon>
        <taxon>Ascomycota</taxon>
        <taxon>Pezizomycotina</taxon>
        <taxon>Dothideomycetes</taxon>
        <taxon>Pleosporomycetidae</taxon>
        <taxon>Pleosporales</taxon>
        <taxon>Pleomassariaceae</taxon>
        <taxon>Pleomassaria</taxon>
    </lineage>
</organism>
<keyword evidence="6" id="KW-1185">Reference proteome</keyword>
<dbReference type="AlphaFoldDB" id="A0A6G1KSJ0"/>
<dbReference type="InterPro" id="IPR023753">
    <property type="entry name" value="FAD/NAD-binding_dom"/>
</dbReference>
<evidence type="ECO:0000313" key="5">
    <source>
        <dbReference type="EMBL" id="KAF2715452.1"/>
    </source>
</evidence>
<evidence type="ECO:0000256" key="1">
    <source>
        <dbReference type="ARBA" id="ARBA00022630"/>
    </source>
</evidence>
<dbReference type="OrthoDB" id="2915840at2759"/>